<proteinExistence type="predicted"/>
<accession>B6XDD6</accession>
<dbReference type="Proteomes" id="UP000003729">
    <property type="component" value="Unassembled WGS sequence"/>
</dbReference>
<gene>
    <name evidence="1" type="ORF">PROVALCAL_01358</name>
</gene>
<evidence type="ECO:0000313" key="1">
    <source>
        <dbReference type="EMBL" id="EEB46634.1"/>
    </source>
</evidence>
<dbReference type="AlphaFoldDB" id="B6XDD6"/>
<reference evidence="1 2" key="2">
    <citation type="submission" date="2008-10" db="EMBL/GenBank/DDBJ databases">
        <authorList>
            <person name="Fulton L."/>
            <person name="Clifton S."/>
            <person name="Fulton B."/>
            <person name="Xu J."/>
            <person name="Minx P."/>
            <person name="Pepin K.H."/>
            <person name="Johnson M."/>
            <person name="Bhonagiri V."/>
            <person name="Nash W.E."/>
            <person name="Mardis E.R."/>
            <person name="Wilson R.K."/>
        </authorList>
    </citation>
    <scope>NUCLEOTIDE SEQUENCE [LARGE SCALE GENOMIC DNA]</scope>
    <source>
        <strain evidence="1 2">DSM 30120</strain>
    </source>
</reference>
<protein>
    <submittedName>
        <fullName evidence="1">Uncharacterized protein</fullName>
    </submittedName>
</protein>
<reference evidence="1 2" key="1">
    <citation type="submission" date="2008-10" db="EMBL/GenBank/DDBJ databases">
        <title>Draft genome sequence of Providencia alcalifaciens (DSM 30120).</title>
        <authorList>
            <person name="Sudarsanam P."/>
            <person name="Ley R."/>
            <person name="Guruge J."/>
            <person name="Turnbaugh P.J."/>
            <person name="Mahowald M."/>
            <person name="Liep D."/>
            <person name="Gordon J."/>
        </authorList>
    </citation>
    <scope>NUCLEOTIDE SEQUENCE [LARGE SCALE GENOMIC DNA]</scope>
    <source>
        <strain evidence="1 2">DSM 30120</strain>
    </source>
</reference>
<organism evidence="1 2">
    <name type="scientific">Providencia alcalifaciens DSM 30120</name>
    <dbReference type="NCBI Taxonomy" id="520999"/>
    <lineage>
        <taxon>Bacteria</taxon>
        <taxon>Pseudomonadati</taxon>
        <taxon>Pseudomonadota</taxon>
        <taxon>Gammaproteobacteria</taxon>
        <taxon>Enterobacterales</taxon>
        <taxon>Morganellaceae</taxon>
        <taxon>Providencia</taxon>
    </lineage>
</organism>
<comment type="caution">
    <text evidence="1">The sequence shown here is derived from an EMBL/GenBank/DDBJ whole genome shotgun (WGS) entry which is preliminary data.</text>
</comment>
<evidence type="ECO:0000313" key="2">
    <source>
        <dbReference type="Proteomes" id="UP000003729"/>
    </source>
</evidence>
<name>B6XDD6_9GAMM</name>
<sequence>MTISRSNFSIRKLKSLNKALKFKGFIFYGKLNSSYHNTTIFCDASLI</sequence>
<dbReference type="EMBL" id="ABXW01000019">
    <property type="protein sequence ID" value="EEB46634.1"/>
    <property type="molecule type" value="Genomic_DNA"/>
</dbReference>